<dbReference type="Proteomes" id="UP000032568">
    <property type="component" value="Chromosome"/>
</dbReference>
<evidence type="ECO:0000256" key="8">
    <source>
        <dbReference type="ARBA" id="ARBA00023204"/>
    </source>
</evidence>
<feature type="domain" description="Endonuclease/exonuclease/phosphatase" evidence="9">
    <location>
        <begin position="20"/>
        <end position="98"/>
    </location>
</feature>
<evidence type="ECO:0000313" key="10">
    <source>
        <dbReference type="EMBL" id="WDE01748.1"/>
    </source>
</evidence>
<organism evidence="10 11">
    <name type="scientific">Thalassomonas actiniarum</name>
    <dbReference type="NCBI Taxonomy" id="485447"/>
    <lineage>
        <taxon>Bacteria</taxon>
        <taxon>Pseudomonadati</taxon>
        <taxon>Pseudomonadota</taxon>
        <taxon>Gammaproteobacteria</taxon>
        <taxon>Alteromonadales</taxon>
        <taxon>Colwelliaceae</taxon>
        <taxon>Thalassomonas</taxon>
    </lineage>
</organism>
<accession>A0AAE9YYA5</accession>
<sequence>MAISTLFQAGVAQAEELKFASWNIAWLGSHEYNERKDSDYQQLAHYAKKLNADVIALQEVEDASWARKVFGDDYDYYFSTKDWVQRVGVAVKKSSGYAVKAQEYKALDVGRVRNGMDVTLSKGDKKIQLLAVHLKSGCFDSPLDKVSVSAMPSTSKKEAKRKEACEKLSKQISPLENWIDQRASEQVPFIVLGDFNRRFSRDIALNYPENQGLWQALDDEGAEDLWTPTATADSACWGGYYKDYIDHIIFNPEAKKHYVKGSFDQLVFDEKYSRELSQTLSDHCPVSVKINL</sequence>
<protein>
    <submittedName>
        <fullName evidence="10">Endonuclease/exonuclease/phosphatase family protein</fullName>
    </submittedName>
</protein>
<name>A0AAE9YYA5_9GAMM</name>
<dbReference type="InterPro" id="IPR036691">
    <property type="entry name" value="Endo/exonu/phosph_ase_sf"/>
</dbReference>
<proteinExistence type="predicted"/>
<keyword evidence="8" id="KW-0234">DNA repair</keyword>
<gene>
    <name evidence="10" type="ORF">SG35_004315</name>
</gene>
<dbReference type="InterPro" id="IPR051547">
    <property type="entry name" value="TDP2-like"/>
</dbReference>
<dbReference type="Gene3D" id="3.60.10.10">
    <property type="entry name" value="Endonuclease/exonuclease/phosphatase"/>
    <property type="match status" value="1"/>
</dbReference>
<keyword evidence="5" id="KW-0227">DNA damage</keyword>
<dbReference type="GO" id="GO:0016787">
    <property type="term" value="F:hydrolase activity"/>
    <property type="evidence" value="ECO:0007669"/>
    <property type="project" value="UniProtKB-KW"/>
</dbReference>
<comment type="cofactor">
    <cofactor evidence="1">
        <name>Mn(2+)</name>
        <dbReference type="ChEBI" id="CHEBI:29035"/>
    </cofactor>
</comment>
<keyword evidence="3" id="KW-0540">Nuclease</keyword>
<dbReference type="KEGG" id="tact:SG35_004315"/>
<dbReference type="GO" id="GO:0046872">
    <property type="term" value="F:metal ion binding"/>
    <property type="evidence" value="ECO:0007669"/>
    <property type="project" value="UniProtKB-KW"/>
</dbReference>
<keyword evidence="4" id="KW-0479">Metal-binding</keyword>
<keyword evidence="6" id="KW-0378">Hydrolase</keyword>
<evidence type="ECO:0000256" key="4">
    <source>
        <dbReference type="ARBA" id="ARBA00022723"/>
    </source>
</evidence>
<keyword evidence="10" id="KW-0255">Endonuclease</keyword>
<dbReference type="PANTHER" id="PTHR15822:SF4">
    <property type="entry name" value="TYROSYL-DNA PHOSPHODIESTERASE 2"/>
    <property type="match status" value="1"/>
</dbReference>
<evidence type="ECO:0000256" key="1">
    <source>
        <dbReference type="ARBA" id="ARBA00001936"/>
    </source>
</evidence>
<evidence type="ECO:0000256" key="6">
    <source>
        <dbReference type="ARBA" id="ARBA00022801"/>
    </source>
</evidence>
<evidence type="ECO:0000256" key="3">
    <source>
        <dbReference type="ARBA" id="ARBA00022722"/>
    </source>
</evidence>
<keyword evidence="11" id="KW-1185">Reference proteome</keyword>
<dbReference type="GO" id="GO:0004519">
    <property type="term" value="F:endonuclease activity"/>
    <property type="evidence" value="ECO:0007669"/>
    <property type="project" value="UniProtKB-KW"/>
</dbReference>
<evidence type="ECO:0000256" key="2">
    <source>
        <dbReference type="ARBA" id="ARBA00001946"/>
    </source>
</evidence>
<evidence type="ECO:0000259" key="9">
    <source>
        <dbReference type="Pfam" id="PF03372"/>
    </source>
</evidence>
<dbReference type="GO" id="GO:0006281">
    <property type="term" value="P:DNA repair"/>
    <property type="evidence" value="ECO:0007669"/>
    <property type="project" value="UniProtKB-KW"/>
</dbReference>
<keyword evidence="7" id="KW-0460">Magnesium</keyword>
<evidence type="ECO:0000256" key="7">
    <source>
        <dbReference type="ARBA" id="ARBA00022842"/>
    </source>
</evidence>
<reference evidence="10 11" key="2">
    <citation type="journal article" date="2022" name="Mar. Drugs">
        <title>Bioassay-Guided Fractionation Leads to the Detection of Cholic Acid Generated by the Rare Thalassomonas sp.</title>
        <authorList>
            <person name="Pheiffer F."/>
            <person name="Schneider Y.K."/>
            <person name="Hansen E.H."/>
            <person name="Andersen J.H."/>
            <person name="Isaksson J."/>
            <person name="Busche T."/>
            <person name="R C."/>
            <person name="Kalinowski J."/>
            <person name="Zyl L.V."/>
            <person name="Trindade M."/>
        </authorList>
    </citation>
    <scope>NUCLEOTIDE SEQUENCE [LARGE SCALE GENOMIC DNA]</scope>
    <source>
        <strain evidence="10 11">A5K-106</strain>
    </source>
</reference>
<dbReference type="PANTHER" id="PTHR15822">
    <property type="entry name" value="TRAF AND TNF RECEPTOR-ASSOCIATED PROTEIN"/>
    <property type="match status" value="1"/>
</dbReference>
<evidence type="ECO:0000313" key="11">
    <source>
        <dbReference type="Proteomes" id="UP000032568"/>
    </source>
</evidence>
<dbReference type="SUPFAM" id="SSF56219">
    <property type="entry name" value="DNase I-like"/>
    <property type="match status" value="1"/>
</dbReference>
<dbReference type="InterPro" id="IPR005135">
    <property type="entry name" value="Endo/exonuclease/phosphatase"/>
</dbReference>
<evidence type="ECO:0000256" key="5">
    <source>
        <dbReference type="ARBA" id="ARBA00022763"/>
    </source>
</evidence>
<feature type="domain" description="Endonuclease/exonuclease/phosphatase" evidence="9">
    <location>
        <begin position="176"/>
        <end position="283"/>
    </location>
</feature>
<comment type="cofactor">
    <cofactor evidence="2">
        <name>Mg(2+)</name>
        <dbReference type="ChEBI" id="CHEBI:18420"/>
    </cofactor>
</comment>
<reference evidence="10 11" key="1">
    <citation type="journal article" date="2015" name="Genome Announc.">
        <title>Draft Genome Sequences of Marine Isolates of Thalassomonas viridans and Thalassomonas actiniarum.</title>
        <authorList>
            <person name="Olonade I."/>
            <person name="van Zyl L.J."/>
            <person name="Trindade M."/>
        </authorList>
    </citation>
    <scope>NUCLEOTIDE SEQUENCE [LARGE SCALE GENOMIC DNA]</scope>
    <source>
        <strain evidence="10 11">A5K-106</strain>
    </source>
</reference>
<dbReference type="EMBL" id="CP059735">
    <property type="protein sequence ID" value="WDE01748.1"/>
    <property type="molecule type" value="Genomic_DNA"/>
</dbReference>
<dbReference type="Pfam" id="PF03372">
    <property type="entry name" value="Exo_endo_phos"/>
    <property type="match status" value="2"/>
</dbReference>
<dbReference type="AlphaFoldDB" id="A0AAE9YYA5"/>